<protein>
    <submittedName>
        <fullName evidence="2">FAM230A isoform 2</fullName>
    </submittedName>
</protein>
<dbReference type="AlphaFoldDB" id="A0A2J8Q255"/>
<proteinExistence type="predicted"/>
<comment type="caution">
    <text evidence="2">The sequence shown here is derived from an EMBL/GenBank/DDBJ whole genome shotgun (WGS) entry which is preliminary data.</text>
</comment>
<feature type="compositionally biased region" description="Polar residues" evidence="1">
    <location>
        <begin position="15"/>
        <end position="28"/>
    </location>
</feature>
<dbReference type="AntiFam" id="ANF00059">
    <property type="entry name" value="Ret finger protein-like 3 antisense"/>
</dbReference>
<evidence type="ECO:0000313" key="2">
    <source>
        <dbReference type="EMBL" id="PNI90348.1"/>
    </source>
</evidence>
<organism evidence="2 3">
    <name type="scientific">Pan troglodytes</name>
    <name type="common">Chimpanzee</name>
    <dbReference type="NCBI Taxonomy" id="9598"/>
    <lineage>
        <taxon>Eukaryota</taxon>
        <taxon>Metazoa</taxon>
        <taxon>Chordata</taxon>
        <taxon>Craniata</taxon>
        <taxon>Vertebrata</taxon>
        <taxon>Euteleostomi</taxon>
        <taxon>Mammalia</taxon>
        <taxon>Eutheria</taxon>
        <taxon>Euarchontoglires</taxon>
        <taxon>Primates</taxon>
        <taxon>Haplorrhini</taxon>
        <taxon>Catarrhini</taxon>
        <taxon>Hominidae</taxon>
        <taxon>Pan</taxon>
    </lineage>
</organism>
<feature type="region of interest" description="Disordered" evidence="1">
    <location>
        <begin position="1"/>
        <end position="30"/>
    </location>
</feature>
<gene>
    <name evidence="2" type="ORF">CK820_G0046058</name>
</gene>
<dbReference type="Proteomes" id="UP000236370">
    <property type="component" value="Unassembled WGS sequence"/>
</dbReference>
<dbReference type="EMBL" id="NBAG03000088">
    <property type="protein sequence ID" value="PNI90348.1"/>
    <property type="molecule type" value="Genomic_DNA"/>
</dbReference>
<feature type="compositionally biased region" description="Basic residues" evidence="1">
    <location>
        <begin position="1"/>
        <end position="11"/>
    </location>
</feature>
<evidence type="ECO:0000313" key="3">
    <source>
        <dbReference type="Proteomes" id="UP000236370"/>
    </source>
</evidence>
<sequence length="156" mass="17547">DSKKPSKKRVKREPYSTTKVTSGSTFNENTRRYAVHTNQCRRPHGSPVKKKRYPQEDDFHHTVFSNLERLDKLQPTLEASEESLVHKDRGDGERPVNARVVQVAPLRRESSKYSGITCQENNLDAKKGVASLPGFNVKSLPDPGIVIGISIGEVFF</sequence>
<reference evidence="2 3" key="1">
    <citation type="submission" date="2017-12" db="EMBL/GenBank/DDBJ databases">
        <title>High-resolution comparative analysis of great ape genomes.</title>
        <authorList>
            <person name="Pollen A."/>
            <person name="Hastie A."/>
            <person name="Hormozdiari F."/>
            <person name="Dougherty M."/>
            <person name="Liu R."/>
            <person name="Chaisson M."/>
            <person name="Hoppe E."/>
            <person name="Hill C."/>
            <person name="Pang A."/>
            <person name="Hillier L."/>
            <person name="Baker C."/>
            <person name="Armstrong J."/>
            <person name="Shendure J."/>
            <person name="Paten B."/>
            <person name="Wilson R."/>
            <person name="Chao H."/>
            <person name="Schneider V."/>
            <person name="Ventura M."/>
            <person name="Kronenberg Z."/>
            <person name="Murali S."/>
            <person name="Gordon D."/>
            <person name="Cantsilieris S."/>
            <person name="Munson K."/>
            <person name="Nelson B."/>
            <person name="Raja A."/>
            <person name="Underwood J."/>
            <person name="Diekhans M."/>
            <person name="Fiddes I."/>
            <person name="Haussler D."/>
            <person name="Eichler E."/>
        </authorList>
    </citation>
    <scope>NUCLEOTIDE SEQUENCE [LARGE SCALE GENOMIC DNA]</scope>
    <source>
        <strain evidence="2">Yerkes chimp pedigree #C0471</strain>
    </source>
</reference>
<evidence type="ECO:0000256" key="1">
    <source>
        <dbReference type="SAM" id="MobiDB-lite"/>
    </source>
</evidence>
<name>A0A2J8Q255_PANTR</name>
<feature type="non-terminal residue" evidence="2">
    <location>
        <position position="1"/>
    </location>
</feature>
<accession>A0A2J8Q255</accession>